<feature type="compositionally biased region" description="Basic and acidic residues" evidence="4">
    <location>
        <begin position="346"/>
        <end position="359"/>
    </location>
</feature>
<feature type="compositionally biased region" description="Polar residues" evidence="4">
    <location>
        <begin position="442"/>
        <end position="469"/>
    </location>
</feature>
<dbReference type="GO" id="GO:0005634">
    <property type="term" value="C:nucleus"/>
    <property type="evidence" value="ECO:0007669"/>
    <property type="project" value="UniProtKB-SubCell"/>
</dbReference>
<dbReference type="SUPFAM" id="SSF50978">
    <property type="entry name" value="WD40 repeat-like"/>
    <property type="match status" value="1"/>
</dbReference>
<accession>A0AAV2G7E9</accession>
<dbReference type="SMART" id="SM00320">
    <property type="entry name" value="WD40"/>
    <property type="match status" value="5"/>
</dbReference>
<proteinExistence type="predicted"/>
<evidence type="ECO:0000313" key="5">
    <source>
        <dbReference type="EMBL" id="CAL1406624.1"/>
    </source>
</evidence>
<feature type="region of interest" description="Disordered" evidence="4">
    <location>
        <begin position="179"/>
        <end position="241"/>
    </location>
</feature>
<protein>
    <recommendedName>
        <fullName evidence="7">General transcription factor 3C polypeptide 2</fullName>
    </recommendedName>
</protein>
<reference evidence="5 6" key="1">
    <citation type="submission" date="2024-04" db="EMBL/GenBank/DDBJ databases">
        <authorList>
            <person name="Fracassetti M."/>
        </authorList>
    </citation>
    <scope>NUCLEOTIDE SEQUENCE [LARGE SCALE GENOMIC DNA]</scope>
</reference>
<feature type="region of interest" description="Disordered" evidence="4">
    <location>
        <begin position="878"/>
        <end position="962"/>
    </location>
</feature>
<dbReference type="GO" id="GO:0000127">
    <property type="term" value="C:transcription factor TFIIIC complex"/>
    <property type="evidence" value="ECO:0007669"/>
    <property type="project" value="TreeGrafter"/>
</dbReference>
<dbReference type="InterPro" id="IPR015943">
    <property type="entry name" value="WD40/YVTN_repeat-like_dom_sf"/>
</dbReference>
<dbReference type="InterPro" id="IPR001680">
    <property type="entry name" value="WD40_rpt"/>
</dbReference>
<dbReference type="PRINTS" id="PR00929">
    <property type="entry name" value="ATHOOK"/>
</dbReference>
<feature type="region of interest" description="Disordered" evidence="4">
    <location>
        <begin position="442"/>
        <end position="486"/>
    </location>
</feature>
<feature type="region of interest" description="Disordered" evidence="4">
    <location>
        <begin position="379"/>
        <end position="419"/>
    </location>
</feature>
<gene>
    <name evidence="5" type="ORF">LTRI10_LOCUS46338</name>
</gene>
<dbReference type="Proteomes" id="UP001497516">
    <property type="component" value="Chromosome 8"/>
</dbReference>
<evidence type="ECO:0000256" key="4">
    <source>
        <dbReference type="SAM" id="MobiDB-lite"/>
    </source>
</evidence>
<dbReference type="EMBL" id="OZ034821">
    <property type="protein sequence ID" value="CAL1406624.1"/>
    <property type="molecule type" value="Genomic_DNA"/>
</dbReference>
<sequence>MEEEGEEAMRRDGGGVEVLTFDYSVENHFNAIDTISELCGEPGAGVPLDEAEIQRLSPSITFLKEWRNYTYPPRDFRFSSEAESAPGEEGVAFDLNLPQFSSAAVAECSNDFVMYVGGPVWSLDWCPRSHEGPDTKVKSEFVAIAAHPPGSSYHKIGAPLVGRGIIQIWSVLNVHQNKEEEPSGIKQPNWTTQLVKSIEPKRPRGRPRKKPVDDCTEAKKPKGRPRKKSTNEPVNMITDGLNCDDQNALALVVEDPNSSCQQGRPRKKRVDESAQVKKPKGRSREKLIDEPMNRLTDDLNLDDQDVQPLSVAYPSISRQRGRSRKKHEDDCTDVKKPKIRPRSRKKSIDEPVNKQTGELKLDDQDVELLVIEYPSSSSQLLVKGKDSADTQGQRPQKQEVRRRKTLNRAEPACTPKDGSKSRLLKLKKIAWSKSDDSVCPSLFSQNGESSTPNHQMNEAEHTCTSNDGLQSGGLKRKRSTASKSDDSVGLLAISQNCKPSAQNHQINEKSRQDVVAFDFVPDHVTSDISHPTRSIPKDVALPRVMLCLAHNGKVAWDVKWKPCTASSANCLHRMGFLAVLLGNGSLEVWDVPLPHIIKTIYSVSHGEGCDPRFVKLEPIFRCSVPQSGHAKSIPLTVEWSYSRPHDYILAGCHDGTVALWKFSTSGSSGDTRPLLCFSAETGPIRAISWAPAESGEASEHVILTAGHKGLKFWDLRDPFRPLWEFRPAPSFIYSVDWVAHPSCVLLSFADGRIRLLSLVKAAYDAPVHGKPSVGPLQQGMHIFECSAFAIWSVQVSRLTGMVAYCSEDGIVSRFQLTSKAVEKDPSRNRVPHFVCGTLSEDASGLLVNTPLLNTLTSKKPPRVTGNPRYLHGLLTSLTKAEKEKDPPSSNSDNNNKELALFSSDNVPNEKSGPEEPLSELRKGKKKSSNTGKTQNGKCLEEQDTPAEEETVEAEEENNTGRLPSKLVAMHRVRWNMNRGSERWLCSGGAAGIVRCQEIVLSDIDMLVAKKR</sequence>
<evidence type="ECO:0000256" key="2">
    <source>
        <dbReference type="ARBA" id="ARBA00023163"/>
    </source>
</evidence>
<dbReference type="Gene3D" id="2.130.10.10">
    <property type="entry name" value="YVTN repeat-like/Quinoprotein amine dehydrogenase"/>
    <property type="match status" value="1"/>
</dbReference>
<feature type="compositionally biased region" description="Basic and acidic residues" evidence="4">
    <location>
        <begin position="210"/>
        <end position="220"/>
    </location>
</feature>
<dbReference type="PANTHER" id="PTHR15052">
    <property type="entry name" value="RNA POLYMERASE III TRANSCRIPTION INITIATION FACTOR COMPLEX SUBUNIT"/>
    <property type="match status" value="1"/>
</dbReference>
<dbReference type="SMART" id="SM00384">
    <property type="entry name" value="AT_hook"/>
    <property type="match status" value="3"/>
</dbReference>
<feature type="compositionally biased region" description="Polar residues" evidence="4">
    <location>
        <begin position="186"/>
        <end position="195"/>
    </location>
</feature>
<dbReference type="InterPro" id="IPR017956">
    <property type="entry name" value="AT_hook_DNA-bd_motif"/>
</dbReference>
<evidence type="ECO:0000256" key="3">
    <source>
        <dbReference type="ARBA" id="ARBA00023242"/>
    </source>
</evidence>
<evidence type="ECO:0000313" key="6">
    <source>
        <dbReference type="Proteomes" id="UP001497516"/>
    </source>
</evidence>
<dbReference type="PANTHER" id="PTHR15052:SF2">
    <property type="entry name" value="GENERAL TRANSCRIPTION FACTOR 3C POLYPEPTIDE 2"/>
    <property type="match status" value="1"/>
</dbReference>
<feature type="compositionally biased region" description="Acidic residues" evidence="4">
    <location>
        <begin position="941"/>
        <end position="957"/>
    </location>
</feature>
<dbReference type="InterPro" id="IPR036322">
    <property type="entry name" value="WD40_repeat_dom_sf"/>
</dbReference>
<dbReference type="GO" id="GO:0003677">
    <property type="term" value="F:DNA binding"/>
    <property type="evidence" value="ECO:0007669"/>
    <property type="project" value="InterPro"/>
</dbReference>
<dbReference type="AlphaFoldDB" id="A0AAV2G7E9"/>
<evidence type="ECO:0000256" key="1">
    <source>
        <dbReference type="ARBA" id="ARBA00004123"/>
    </source>
</evidence>
<dbReference type="InterPro" id="IPR052416">
    <property type="entry name" value="GTF3C_component"/>
</dbReference>
<feature type="compositionally biased region" description="Basic and acidic residues" evidence="4">
    <location>
        <begin position="282"/>
        <end position="297"/>
    </location>
</feature>
<evidence type="ECO:0008006" key="7">
    <source>
        <dbReference type="Google" id="ProtNLM"/>
    </source>
</evidence>
<feature type="region of interest" description="Disordered" evidence="4">
    <location>
        <begin position="254"/>
        <end position="359"/>
    </location>
</feature>
<feature type="compositionally biased region" description="Basic and acidic residues" evidence="4">
    <location>
        <begin position="326"/>
        <end position="336"/>
    </location>
</feature>
<comment type="subcellular location">
    <subcellularLocation>
        <location evidence="1">Nucleus</location>
    </subcellularLocation>
</comment>
<name>A0AAV2G7E9_9ROSI</name>
<keyword evidence="3" id="KW-0539">Nucleus</keyword>
<keyword evidence="2" id="KW-0804">Transcription</keyword>
<organism evidence="5 6">
    <name type="scientific">Linum trigynum</name>
    <dbReference type="NCBI Taxonomy" id="586398"/>
    <lineage>
        <taxon>Eukaryota</taxon>
        <taxon>Viridiplantae</taxon>
        <taxon>Streptophyta</taxon>
        <taxon>Embryophyta</taxon>
        <taxon>Tracheophyta</taxon>
        <taxon>Spermatophyta</taxon>
        <taxon>Magnoliopsida</taxon>
        <taxon>eudicotyledons</taxon>
        <taxon>Gunneridae</taxon>
        <taxon>Pentapetalae</taxon>
        <taxon>rosids</taxon>
        <taxon>fabids</taxon>
        <taxon>Malpighiales</taxon>
        <taxon>Linaceae</taxon>
        <taxon>Linum</taxon>
    </lineage>
</organism>
<dbReference type="GO" id="GO:0006383">
    <property type="term" value="P:transcription by RNA polymerase III"/>
    <property type="evidence" value="ECO:0007669"/>
    <property type="project" value="TreeGrafter"/>
</dbReference>
<keyword evidence="6" id="KW-1185">Reference proteome</keyword>